<evidence type="ECO:0000313" key="1">
    <source>
        <dbReference type="EMBL" id="CAB4575626.1"/>
    </source>
</evidence>
<sequence length="29" mass="3214">MSLRSGARVDFVAMTVILPERVTERNGHA</sequence>
<proteinExistence type="predicted"/>
<reference evidence="1" key="1">
    <citation type="submission" date="2020-05" db="EMBL/GenBank/DDBJ databases">
        <authorList>
            <person name="Chiriac C."/>
            <person name="Salcher M."/>
            <person name="Ghai R."/>
            <person name="Kavagutti S V."/>
        </authorList>
    </citation>
    <scope>NUCLEOTIDE SEQUENCE</scope>
</reference>
<dbReference type="AlphaFoldDB" id="A0A6J6EIH9"/>
<dbReference type="EMBL" id="CAEZTD010000186">
    <property type="protein sequence ID" value="CAB4575626.1"/>
    <property type="molecule type" value="Genomic_DNA"/>
</dbReference>
<organism evidence="1">
    <name type="scientific">freshwater metagenome</name>
    <dbReference type="NCBI Taxonomy" id="449393"/>
    <lineage>
        <taxon>unclassified sequences</taxon>
        <taxon>metagenomes</taxon>
        <taxon>ecological metagenomes</taxon>
    </lineage>
</organism>
<gene>
    <name evidence="1" type="ORF">UFOPK1591_01549</name>
</gene>
<name>A0A6J6EIH9_9ZZZZ</name>
<accession>A0A6J6EIH9</accession>
<protein>
    <submittedName>
        <fullName evidence="1">Unannotated protein</fullName>
    </submittedName>
</protein>